<evidence type="ECO:0000256" key="8">
    <source>
        <dbReference type="ARBA" id="ARBA00026136"/>
    </source>
</evidence>
<dbReference type="Pfam" id="PF00443">
    <property type="entry name" value="UCH"/>
    <property type="match status" value="1"/>
</dbReference>
<evidence type="ECO:0000256" key="4">
    <source>
        <dbReference type="ARBA" id="ARBA00022670"/>
    </source>
</evidence>
<keyword evidence="4" id="KW-0645">Protease</keyword>
<dbReference type="GO" id="GO:0005829">
    <property type="term" value="C:cytosol"/>
    <property type="evidence" value="ECO:0007669"/>
    <property type="project" value="TreeGrafter"/>
</dbReference>
<dbReference type="Proteomes" id="UP000274131">
    <property type="component" value="Unassembled WGS sequence"/>
</dbReference>
<evidence type="ECO:0000313" key="13">
    <source>
        <dbReference type="EMBL" id="VDD88201.1"/>
    </source>
</evidence>
<dbReference type="Gene3D" id="3.90.70.10">
    <property type="entry name" value="Cysteine proteinases"/>
    <property type="match status" value="1"/>
</dbReference>
<accession>A0A158Q9Z5</accession>
<sequence>MARKEDRNTLGSSSLKNLTPQPTASTAPGTSNSDRNETISAFVNSATAKNTLPFGVKNVPLIDTRTANKMNGVVTDNCPSIFQGPSLPGGDVALGARSDGNSTDSSEAPSTLSVLALPAPPATTSSSTVGNLDDNGHNYVGLVNQAMTCYLNSLIQTLYMTPEFRNAIYEWKFTGTQEDEAKSIPCQLQKLFLLLQTSERESLETRELTKSFGWGEGEAYDQHDVQELCRIMFDALEQKWRKTNNSSLIQDLYRGSMEDFVKCLACKTESTKNDVFLDLPLAIKQFGIVQAYKSVEEALQAFIKPEILDGNNQYFCEKCGKKQNAQKGLRITQFPYLLTIQLKRFDFDYNTLHRIKLNDKMTFPYLLNLNEFVHDSSKNMDCEAKRKKTTYASIAAAPRKSSSESSVPPIDYVLRAESQHSHIDANVVEELLNNDGPYIYELFSVMVHQGSATGGHYYAYIKNMDQDAWFCFNDSAVTAATVEDIRRTYGGSSGGWSSSNTNAYMLMYRRIDKAKNAKFVKTADLPEHLRSLLERWESGEEEKRKKKEYEDSLVKVLFLIDSKRTDLDFLQFFECRFKLLIRVLINGRSAGDLCAVEKVLRIPYTSKLQEVYEQTLSSFDSEVESANQFRLIECADAVFTMKRVFSHSEIRTIHLVDLYPKYSGTKAYRQDAYFILDVSPKNVEFFEVKPLKESCTCKLIPVDIEKKLFLTPILIQFSLSDRVSEMRRKIGKYFEFDENALQKVRLVLDKESMQTVSPFRLIEKEDETCASLVSTVETKFFVATFGLISSDDYKQAGLTPPDSLFTEEILVDSNVLNDVDCTATESPVGCGSPVLDGGNPVAAPAFIGNAAGGFLTPSLTNSHLSSTSSLVSDEDREATSMELDHSRISSSLSTPVVSPSVSESGDFFDPNALPSKVTERCERLFTFEARAKQSQEINNGFDSPEWDPVSSTAESSEDTVTLGGQTGVSGDLIEIVVDLDGRQSTSSFKEWISKYLSLDVNRFVMLKHYKKGDDGYETAVYENESVRDHYSSVAYISISLRSPLKENERMIRVSQFDMENAEYEKWPYLFSVVASPETKVNEILSHLRLREIEVGVGAPVMNSADTLGRRSGEWNRSLYLQILSVQMKDFSDEEVIEWEKGGPTSYPVAVQRWNPTTLVVSSRVELIIAADRQDQTAALKEKISEHFQVPMSKIALSGLFPSNGWTKYPYTKDRLDLLDNVTFSSEKVSANTFNGKLIYFKLTDDVPKRLTEDERRAIRIKDSSAKSSETSGRRRERPLRIQLSTSVSEENPLLVS</sequence>
<name>A0A158Q9Z5_ENTVE</name>
<evidence type="ECO:0000256" key="3">
    <source>
        <dbReference type="ARBA" id="ARBA00012759"/>
    </source>
</evidence>
<dbReference type="InterPro" id="IPR050164">
    <property type="entry name" value="Peptidase_C19"/>
</dbReference>
<proteinExistence type="inferred from homology"/>
<gene>
    <name evidence="13" type="ORF">EVEC_LOCUS3344</name>
</gene>
<comment type="similarity">
    <text evidence="2">Belongs to the peptidase C19 family.</text>
</comment>
<keyword evidence="14" id="KW-1185">Reference proteome</keyword>
<feature type="region of interest" description="Disordered" evidence="11">
    <location>
        <begin position="936"/>
        <end position="964"/>
    </location>
</feature>
<evidence type="ECO:0000256" key="11">
    <source>
        <dbReference type="SAM" id="MobiDB-lite"/>
    </source>
</evidence>
<evidence type="ECO:0000256" key="6">
    <source>
        <dbReference type="ARBA" id="ARBA00022801"/>
    </source>
</evidence>
<feature type="region of interest" description="Disordered" evidence="11">
    <location>
        <begin position="1"/>
        <end position="36"/>
    </location>
</feature>
<dbReference type="EMBL" id="UXUI01007571">
    <property type="protein sequence ID" value="VDD88201.1"/>
    <property type="molecule type" value="Genomic_DNA"/>
</dbReference>
<evidence type="ECO:0000256" key="9">
    <source>
        <dbReference type="ARBA" id="ARBA00029910"/>
    </source>
</evidence>
<feature type="domain" description="USP" evidence="12">
    <location>
        <begin position="140"/>
        <end position="511"/>
    </location>
</feature>
<dbReference type="GO" id="GO:0004843">
    <property type="term" value="F:cysteine-type deubiquitinase activity"/>
    <property type="evidence" value="ECO:0007669"/>
    <property type="project" value="UniProtKB-EC"/>
</dbReference>
<evidence type="ECO:0000256" key="2">
    <source>
        <dbReference type="ARBA" id="ARBA00009085"/>
    </source>
</evidence>
<feature type="compositionally biased region" description="Polar residues" evidence="11">
    <location>
        <begin position="949"/>
        <end position="963"/>
    </location>
</feature>
<dbReference type="InterPro" id="IPR038765">
    <property type="entry name" value="Papain-like_cys_pep_sf"/>
</dbReference>
<feature type="region of interest" description="Disordered" evidence="11">
    <location>
        <begin position="1261"/>
        <end position="1282"/>
    </location>
</feature>
<dbReference type="WBParaSite" id="EVEC_0000363601-mRNA-1">
    <property type="protein sequence ID" value="EVEC_0000363601-mRNA-1"/>
    <property type="gene ID" value="EVEC_0000363601"/>
</dbReference>
<dbReference type="PROSITE" id="PS00973">
    <property type="entry name" value="USP_2"/>
    <property type="match status" value="1"/>
</dbReference>
<dbReference type="SUPFAM" id="SSF54001">
    <property type="entry name" value="Cysteine proteinases"/>
    <property type="match status" value="1"/>
</dbReference>
<evidence type="ECO:0000256" key="5">
    <source>
        <dbReference type="ARBA" id="ARBA00022786"/>
    </source>
</evidence>
<dbReference type="GO" id="GO:0006508">
    <property type="term" value="P:proteolysis"/>
    <property type="evidence" value="ECO:0007669"/>
    <property type="project" value="UniProtKB-KW"/>
</dbReference>
<comment type="catalytic activity">
    <reaction evidence="1">
        <text>Thiol-dependent hydrolysis of ester, thioester, amide, peptide and isopeptide bonds formed by the C-terminal Gly of ubiquitin (a 76-residue protein attached to proteins as an intracellular targeting signal).</text>
        <dbReference type="EC" id="3.4.19.12"/>
    </reaction>
</comment>
<dbReference type="PANTHER" id="PTHR24006">
    <property type="entry name" value="UBIQUITIN CARBOXYL-TERMINAL HYDROLASE"/>
    <property type="match status" value="1"/>
</dbReference>
<feature type="compositionally biased region" description="Basic and acidic residues" evidence="11">
    <location>
        <begin position="877"/>
        <end position="887"/>
    </location>
</feature>
<keyword evidence="5" id="KW-0833">Ubl conjugation pathway</keyword>
<dbReference type="PROSITE" id="PS00972">
    <property type="entry name" value="USP_1"/>
    <property type="match status" value="1"/>
</dbReference>
<dbReference type="GO" id="GO:0016579">
    <property type="term" value="P:protein deubiquitination"/>
    <property type="evidence" value="ECO:0007669"/>
    <property type="project" value="InterPro"/>
</dbReference>
<dbReference type="PROSITE" id="PS50235">
    <property type="entry name" value="USP_3"/>
    <property type="match status" value="1"/>
</dbReference>
<dbReference type="OrthoDB" id="289038at2759"/>
<keyword evidence="7" id="KW-0788">Thiol protease</keyword>
<keyword evidence="6" id="KW-0378">Hydrolase</keyword>
<evidence type="ECO:0000256" key="10">
    <source>
        <dbReference type="ARBA" id="ARBA00032453"/>
    </source>
</evidence>
<dbReference type="EC" id="3.4.19.12" evidence="3"/>
<evidence type="ECO:0000313" key="15">
    <source>
        <dbReference type="WBParaSite" id="EVEC_0000363601-mRNA-1"/>
    </source>
</evidence>
<reference evidence="13 14" key="2">
    <citation type="submission" date="2018-10" db="EMBL/GenBank/DDBJ databases">
        <authorList>
            <consortium name="Pathogen Informatics"/>
        </authorList>
    </citation>
    <scope>NUCLEOTIDE SEQUENCE [LARGE SCALE GENOMIC DNA]</scope>
</reference>
<feature type="region of interest" description="Disordered" evidence="11">
    <location>
        <begin position="863"/>
        <end position="895"/>
    </location>
</feature>
<dbReference type="STRING" id="51028.A0A158Q9Z5"/>
<protein>
    <recommendedName>
        <fullName evidence="8">Ubiquitin carboxyl-terminal hydrolase 47</fullName>
        <ecNumber evidence="3">3.4.19.12</ecNumber>
    </recommendedName>
    <alternativeName>
        <fullName evidence="9">Ubiquitin thioesterase 47</fullName>
    </alternativeName>
    <alternativeName>
        <fullName evidence="10">Ubiquitin-specific-processing protease 47</fullName>
    </alternativeName>
</protein>
<evidence type="ECO:0000256" key="7">
    <source>
        <dbReference type="ARBA" id="ARBA00022807"/>
    </source>
</evidence>
<reference evidence="15" key="1">
    <citation type="submission" date="2016-04" db="UniProtKB">
        <authorList>
            <consortium name="WormBaseParasite"/>
        </authorList>
    </citation>
    <scope>IDENTIFICATION</scope>
</reference>
<dbReference type="GO" id="GO:0005634">
    <property type="term" value="C:nucleus"/>
    <property type="evidence" value="ECO:0007669"/>
    <property type="project" value="TreeGrafter"/>
</dbReference>
<organism evidence="15">
    <name type="scientific">Enterobius vermicularis</name>
    <name type="common">Human pinworm</name>
    <dbReference type="NCBI Taxonomy" id="51028"/>
    <lineage>
        <taxon>Eukaryota</taxon>
        <taxon>Metazoa</taxon>
        <taxon>Ecdysozoa</taxon>
        <taxon>Nematoda</taxon>
        <taxon>Chromadorea</taxon>
        <taxon>Rhabditida</taxon>
        <taxon>Spirurina</taxon>
        <taxon>Oxyuridomorpha</taxon>
        <taxon>Oxyuroidea</taxon>
        <taxon>Oxyuridae</taxon>
        <taxon>Enterobius</taxon>
    </lineage>
</organism>
<evidence type="ECO:0000256" key="1">
    <source>
        <dbReference type="ARBA" id="ARBA00000707"/>
    </source>
</evidence>
<dbReference type="InterPro" id="IPR001394">
    <property type="entry name" value="Peptidase_C19_UCH"/>
</dbReference>
<dbReference type="InterPro" id="IPR045578">
    <property type="entry name" value="USP47_C"/>
</dbReference>
<dbReference type="Pfam" id="PF19718">
    <property type="entry name" value="USP47_C"/>
    <property type="match status" value="1"/>
</dbReference>
<dbReference type="InterPro" id="IPR028889">
    <property type="entry name" value="USP"/>
</dbReference>
<feature type="compositionally biased region" description="Polar residues" evidence="11">
    <location>
        <begin position="9"/>
        <end position="36"/>
    </location>
</feature>
<evidence type="ECO:0000259" key="12">
    <source>
        <dbReference type="PROSITE" id="PS50235"/>
    </source>
</evidence>
<dbReference type="PANTHER" id="PTHR24006:SF702">
    <property type="entry name" value="UBIQUITIN CARBOXYL-TERMINAL HYDROLASE 47"/>
    <property type="match status" value="1"/>
</dbReference>
<dbReference type="CDD" id="cd02659">
    <property type="entry name" value="peptidase_C19C"/>
    <property type="match status" value="1"/>
</dbReference>
<feature type="compositionally biased region" description="Polar residues" evidence="11">
    <location>
        <begin position="99"/>
        <end position="110"/>
    </location>
</feature>
<feature type="region of interest" description="Disordered" evidence="11">
    <location>
        <begin position="89"/>
        <end position="110"/>
    </location>
</feature>
<evidence type="ECO:0000313" key="14">
    <source>
        <dbReference type="Proteomes" id="UP000274131"/>
    </source>
</evidence>
<dbReference type="InterPro" id="IPR018200">
    <property type="entry name" value="USP_CS"/>
</dbReference>